<dbReference type="Gene3D" id="1.20.1660.10">
    <property type="entry name" value="Hypothetical protein (EF3068)"/>
    <property type="match status" value="1"/>
</dbReference>
<dbReference type="STRING" id="1220578.FPE01S_03_04840"/>
<dbReference type="InterPro" id="IPR016024">
    <property type="entry name" value="ARM-type_fold"/>
</dbReference>
<gene>
    <name evidence="1" type="ORF">FPE01S_03_04840</name>
</gene>
<proteinExistence type="predicted"/>
<dbReference type="AlphaFoldDB" id="A0A0E9N3B2"/>
<name>A0A0E9N3B2_9BACT</name>
<comment type="caution">
    <text evidence="1">The sequence shown here is derived from an EMBL/GenBank/DDBJ whole genome shotgun (WGS) entry which is preliminary data.</text>
</comment>
<dbReference type="Proteomes" id="UP000033121">
    <property type="component" value="Unassembled WGS sequence"/>
</dbReference>
<protein>
    <recommendedName>
        <fullName evidence="3">DNA alkylation repair enzyme</fullName>
    </recommendedName>
</protein>
<dbReference type="InterPro" id="IPR014825">
    <property type="entry name" value="DNA_alkylation"/>
</dbReference>
<dbReference type="Pfam" id="PF08713">
    <property type="entry name" value="DNA_alkylation"/>
    <property type="match status" value="1"/>
</dbReference>
<dbReference type="PANTHER" id="PTHR34070:SF1">
    <property type="entry name" value="DNA ALKYLATION REPAIR PROTEIN"/>
    <property type="match status" value="1"/>
</dbReference>
<organism evidence="1 2">
    <name type="scientific">Flavihumibacter petaseus NBRC 106054</name>
    <dbReference type="NCBI Taxonomy" id="1220578"/>
    <lineage>
        <taxon>Bacteria</taxon>
        <taxon>Pseudomonadati</taxon>
        <taxon>Bacteroidota</taxon>
        <taxon>Chitinophagia</taxon>
        <taxon>Chitinophagales</taxon>
        <taxon>Chitinophagaceae</taxon>
        <taxon>Flavihumibacter</taxon>
    </lineage>
</organism>
<dbReference type="RefSeq" id="WP_046370372.1">
    <property type="nucleotide sequence ID" value="NZ_BBWV01000003.1"/>
</dbReference>
<dbReference type="Gene3D" id="1.25.40.290">
    <property type="entry name" value="ARM repeat domains"/>
    <property type="match status" value="1"/>
</dbReference>
<dbReference type="SUPFAM" id="SSF48371">
    <property type="entry name" value="ARM repeat"/>
    <property type="match status" value="1"/>
</dbReference>
<evidence type="ECO:0008006" key="3">
    <source>
        <dbReference type="Google" id="ProtNLM"/>
    </source>
</evidence>
<accession>A0A0E9N3B2</accession>
<sequence>MKKTTRALLDELQGAFDFHADPAKSEPMAKYMKNRFAYVGLPQPLRKELSADFLKQARSLESTEIIALAKTLWNLPEREYQYVAMELLHKAKKQWDNNFLELFLQLVTEKSWWDTVDFIAVRLVGGYFPPGGKVPAIMKQWARSEDIWQNRTALLYQLMHKEKTDTAFLFASIDQLKGKKEFFIQKAIGWTLRQYHRVDPETVEAFVERSGIAGLARREALKHA</sequence>
<dbReference type="PANTHER" id="PTHR34070">
    <property type="entry name" value="ARMADILLO-TYPE FOLD"/>
    <property type="match status" value="1"/>
</dbReference>
<evidence type="ECO:0000313" key="1">
    <source>
        <dbReference type="EMBL" id="GAO44447.1"/>
    </source>
</evidence>
<keyword evidence="2" id="KW-1185">Reference proteome</keyword>
<dbReference type="CDD" id="cd07064">
    <property type="entry name" value="AlkD_like_1"/>
    <property type="match status" value="1"/>
</dbReference>
<evidence type="ECO:0000313" key="2">
    <source>
        <dbReference type="Proteomes" id="UP000033121"/>
    </source>
</evidence>
<reference evidence="1 2" key="1">
    <citation type="submission" date="2015-04" db="EMBL/GenBank/DDBJ databases">
        <title>Whole genome shotgun sequence of Flavihumibacter petaseus NBRC 106054.</title>
        <authorList>
            <person name="Miyazawa S."/>
            <person name="Hosoyama A."/>
            <person name="Hashimoto M."/>
            <person name="Noguchi M."/>
            <person name="Tsuchikane K."/>
            <person name="Ohji S."/>
            <person name="Yamazoe A."/>
            <person name="Ichikawa N."/>
            <person name="Kimura A."/>
            <person name="Fujita N."/>
        </authorList>
    </citation>
    <scope>NUCLEOTIDE SEQUENCE [LARGE SCALE GENOMIC DNA]</scope>
    <source>
        <strain evidence="1 2">NBRC 106054</strain>
    </source>
</reference>
<dbReference type="EMBL" id="BBWV01000003">
    <property type="protein sequence ID" value="GAO44447.1"/>
    <property type="molecule type" value="Genomic_DNA"/>
</dbReference>